<keyword evidence="9" id="KW-0732">Signal</keyword>
<dbReference type="InterPro" id="IPR046338">
    <property type="entry name" value="GAIN_dom_sf"/>
</dbReference>
<dbReference type="PROSITE" id="PS50261">
    <property type="entry name" value="G_PROTEIN_RECEP_F2_4"/>
    <property type="match status" value="1"/>
</dbReference>
<dbReference type="GO" id="GO:0004930">
    <property type="term" value="F:G protein-coupled receptor activity"/>
    <property type="evidence" value="ECO:0007669"/>
    <property type="project" value="InterPro"/>
</dbReference>
<dbReference type="SUPFAM" id="SSF81321">
    <property type="entry name" value="Family A G protein-coupled receptor-like"/>
    <property type="match status" value="1"/>
</dbReference>
<evidence type="ECO:0000259" key="13">
    <source>
        <dbReference type="PROSITE" id="PS50835"/>
    </source>
</evidence>
<reference evidence="14" key="2">
    <citation type="submission" date="2025-09" db="UniProtKB">
        <authorList>
            <consortium name="Ensembl"/>
        </authorList>
    </citation>
    <scope>IDENTIFICATION</scope>
</reference>
<feature type="transmembrane region" description="Helical" evidence="8">
    <location>
        <begin position="788"/>
        <end position="808"/>
    </location>
</feature>
<evidence type="ECO:0000313" key="15">
    <source>
        <dbReference type="Proteomes" id="UP000472277"/>
    </source>
</evidence>
<dbReference type="GO" id="GO:0007189">
    <property type="term" value="P:adenylate cyclase-activating G protein-coupled receptor signaling pathway"/>
    <property type="evidence" value="ECO:0007669"/>
    <property type="project" value="TreeGrafter"/>
</dbReference>
<evidence type="ECO:0000256" key="8">
    <source>
        <dbReference type="SAM" id="Phobius"/>
    </source>
</evidence>
<keyword evidence="15" id="KW-1185">Reference proteome</keyword>
<evidence type="ECO:0000256" key="2">
    <source>
        <dbReference type="ARBA" id="ARBA00007343"/>
    </source>
</evidence>
<feature type="chain" id="PRO_5025516472" evidence="9">
    <location>
        <begin position="33"/>
        <end position="1042"/>
    </location>
</feature>
<dbReference type="InterPro" id="IPR057244">
    <property type="entry name" value="GAIN_B"/>
</dbReference>
<dbReference type="InParanoid" id="A0A674A8B9"/>
<evidence type="ECO:0000256" key="5">
    <source>
        <dbReference type="ARBA" id="ARBA00023136"/>
    </source>
</evidence>
<dbReference type="InterPro" id="IPR000203">
    <property type="entry name" value="GPS"/>
</dbReference>
<comment type="subcellular location">
    <subcellularLocation>
        <location evidence="1">Membrane</location>
        <topology evidence="1">Multi-pass membrane protein</topology>
    </subcellularLocation>
</comment>
<evidence type="ECO:0000259" key="11">
    <source>
        <dbReference type="PROSITE" id="PS50221"/>
    </source>
</evidence>
<dbReference type="PROSITE" id="PS50835">
    <property type="entry name" value="IG_LIKE"/>
    <property type="match status" value="2"/>
</dbReference>
<dbReference type="PROSITE" id="PS50221">
    <property type="entry name" value="GAIN_B"/>
    <property type="match status" value="1"/>
</dbReference>
<dbReference type="InterPro" id="IPR051587">
    <property type="entry name" value="Adhesion_GPCR"/>
</dbReference>
<dbReference type="PRINTS" id="PR00249">
    <property type="entry name" value="GPCRSECRETIN"/>
</dbReference>
<dbReference type="FunFam" id="1.20.1070.10:FF:000058">
    <property type="entry name" value="Adhesion G protein-coupled receptor F5"/>
    <property type="match status" value="1"/>
</dbReference>
<keyword evidence="4 8" id="KW-1133">Transmembrane helix</keyword>
<evidence type="ECO:0000256" key="1">
    <source>
        <dbReference type="ARBA" id="ARBA00004141"/>
    </source>
</evidence>
<organism evidence="14 15">
    <name type="scientific">Salmo trutta</name>
    <name type="common">Brown trout</name>
    <dbReference type="NCBI Taxonomy" id="8032"/>
    <lineage>
        <taxon>Eukaryota</taxon>
        <taxon>Metazoa</taxon>
        <taxon>Chordata</taxon>
        <taxon>Craniata</taxon>
        <taxon>Vertebrata</taxon>
        <taxon>Euteleostomi</taxon>
        <taxon>Actinopterygii</taxon>
        <taxon>Neopterygii</taxon>
        <taxon>Teleostei</taxon>
        <taxon>Protacanthopterygii</taxon>
        <taxon>Salmoniformes</taxon>
        <taxon>Salmonidae</taxon>
        <taxon>Salmoninae</taxon>
        <taxon>Salmo</taxon>
    </lineage>
</organism>
<dbReference type="PROSITE" id="PS50024">
    <property type="entry name" value="SEA"/>
    <property type="match status" value="1"/>
</dbReference>
<dbReference type="Proteomes" id="UP000472277">
    <property type="component" value="Chromosome 25"/>
</dbReference>
<dbReference type="GO" id="GO:0016020">
    <property type="term" value="C:membrane"/>
    <property type="evidence" value="ECO:0007669"/>
    <property type="project" value="UniProtKB-SubCell"/>
</dbReference>
<keyword evidence="5 8" id="KW-0472">Membrane</keyword>
<evidence type="ECO:0000256" key="9">
    <source>
        <dbReference type="SAM" id="SignalP"/>
    </source>
</evidence>
<keyword evidence="7" id="KW-0325">Glycoprotein</keyword>
<dbReference type="Ensembl" id="ENSSTUT00000057703.1">
    <property type="protein sequence ID" value="ENSSTUP00000055162.1"/>
    <property type="gene ID" value="ENSSTUG00000023407.1"/>
</dbReference>
<feature type="transmembrane region" description="Helical" evidence="8">
    <location>
        <begin position="907"/>
        <end position="933"/>
    </location>
</feature>
<evidence type="ECO:0000256" key="3">
    <source>
        <dbReference type="ARBA" id="ARBA00022692"/>
    </source>
</evidence>
<dbReference type="Pfam" id="PF01390">
    <property type="entry name" value="SEA"/>
    <property type="match status" value="1"/>
</dbReference>
<feature type="signal peptide" evidence="9">
    <location>
        <begin position="1"/>
        <end position="32"/>
    </location>
</feature>
<protein>
    <submittedName>
        <fullName evidence="14">Adhesion G protein-coupled receptor F4-like</fullName>
    </submittedName>
</protein>
<dbReference type="OrthoDB" id="10040049at2759"/>
<feature type="domain" description="G-protein coupled receptors family 2 profile 2" evidence="12">
    <location>
        <begin position="747"/>
        <end position="1009"/>
    </location>
</feature>
<accession>A0A674A8B9</accession>
<dbReference type="InterPro" id="IPR036364">
    <property type="entry name" value="SEA_dom_sf"/>
</dbReference>
<feature type="domain" description="Ig-like" evidence="13">
    <location>
        <begin position="327"/>
        <end position="422"/>
    </location>
</feature>
<feature type="transmembrane region" description="Helical" evidence="8">
    <location>
        <begin position="750"/>
        <end position="776"/>
    </location>
</feature>
<dbReference type="Gene3D" id="2.60.220.50">
    <property type="match status" value="1"/>
</dbReference>
<dbReference type="PROSITE" id="PS51257">
    <property type="entry name" value="PROKAR_LIPOPROTEIN"/>
    <property type="match status" value="1"/>
</dbReference>
<name>A0A674A8B9_SALTR</name>
<feature type="transmembrane region" description="Helical" evidence="8">
    <location>
        <begin position="857"/>
        <end position="881"/>
    </location>
</feature>
<dbReference type="KEGG" id="stru:115161978"/>
<reference evidence="14" key="1">
    <citation type="submission" date="2025-08" db="UniProtKB">
        <authorList>
            <consortium name="Ensembl"/>
        </authorList>
    </citation>
    <scope>IDENTIFICATION</scope>
</reference>
<dbReference type="InterPro" id="IPR007110">
    <property type="entry name" value="Ig-like_dom"/>
</dbReference>
<proteinExistence type="inferred from homology"/>
<evidence type="ECO:0000256" key="4">
    <source>
        <dbReference type="ARBA" id="ARBA00022989"/>
    </source>
</evidence>
<evidence type="ECO:0000259" key="12">
    <source>
        <dbReference type="PROSITE" id="PS50261"/>
    </source>
</evidence>
<evidence type="ECO:0000256" key="7">
    <source>
        <dbReference type="ARBA" id="ARBA00023180"/>
    </source>
</evidence>
<dbReference type="CTD" id="101886922"/>
<dbReference type="AlphaFoldDB" id="A0A674A8B9"/>
<feature type="transmembrane region" description="Helical" evidence="8">
    <location>
        <begin position="954"/>
        <end position="975"/>
    </location>
</feature>
<dbReference type="GeneTree" id="ENSGT00940000154603"/>
<evidence type="ECO:0000313" key="14">
    <source>
        <dbReference type="Ensembl" id="ENSSTUP00000055162.1"/>
    </source>
</evidence>
<dbReference type="OMA" id="REGIWGD"/>
<dbReference type="SMART" id="SM00303">
    <property type="entry name" value="GPS"/>
    <property type="match status" value="1"/>
</dbReference>
<gene>
    <name evidence="14" type="primary">adgrf3a</name>
</gene>
<dbReference type="InterPro" id="IPR000832">
    <property type="entry name" value="GPCR_2_secretin-like"/>
</dbReference>
<dbReference type="InterPro" id="IPR000082">
    <property type="entry name" value="SEA_dom"/>
</dbReference>
<comment type="similarity">
    <text evidence="2">Belongs to the G-protein coupled receptor 2 family. Adhesion G-protein coupled receptor (ADGR) subfamily.</text>
</comment>
<feature type="domain" description="SEA" evidence="10">
    <location>
        <begin position="128"/>
        <end position="234"/>
    </location>
</feature>
<feature type="domain" description="GAIN-B" evidence="11">
    <location>
        <begin position="601"/>
        <end position="743"/>
    </location>
</feature>
<dbReference type="Pfam" id="PF00002">
    <property type="entry name" value="7tm_2"/>
    <property type="match status" value="1"/>
</dbReference>
<dbReference type="InterPro" id="IPR017981">
    <property type="entry name" value="GPCR_2-like_7TM"/>
</dbReference>
<dbReference type="Gene3D" id="1.20.1070.10">
    <property type="entry name" value="Rhodopsin 7-helix transmembrane proteins"/>
    <property type="match status" value="1"/>
</dbReference>
<evidence type="ECO:0000256" key="6">
    <source>
        <dbReference type="ARBA" id="ARBA00023157"/>
    </source>
</evidence>
<sequence>MILSRETRKRGYKMKTFILLYFLGLSCNKVSANDNSTKVYYVVLRTEASIPDNVTDAILKSFRMDNPVSVDTLKVTTDCAPHQNKTLCQCTPGHIWSVAVCQSSPDCCKQKNCTFETTKTKPMCLPETRVTVTGQLNIPGEVYFESYSNPNSVEYQTLLGKLLPKLKSVYSTLNSFDDIRITGFSRGSVIVAFEMNLNNVSADDLARKTAELEKILYSTFTLETAGVVEITVPEGPVKYDSNQAILCQTKEDMKPIQWVLKRSDNKTFDITTGTDAEVVPTGKSTTINLRHATEIWEGLYTCVFNPKSSNVTINHKASATLDIALLPQIDISSTPQFPDCYKIYNENSRIVVRVQCEIKNSTENYNVTWTSTNTESPLNEQHDVTGNGIIYRIDTTVSCNSLQEPAVTCTFTNILSQEKNATVNIPVIYSNSTFCQAEGAWSNAKADYTAVLKCKDGIGKTQRRCSSNGVWEEEISNCVNVDLHDILIDSQNLAIGLGSVEKNSANIFSRLKTSTDKSETINTFANVNASVSILFTMNNAINASQKLYKLNKGQLQDALISSSNLLDSSLEKSWSPKPDRANISMAEKYLISVEGLVIQSNVENTTYQHTNIELNGCEPQPEKHCENKVFNVTVIIGTSSMMVKTIGFKSLGNYLPKPQQTDADPNSIVVSTTIGQGSADISIDFQLIRERPRNHKIQCVYWDFTKRQWSDEGCKWGGPDNENHCECNHLSSFTTLMSKKPENLPYMREITYVGLGVSIVSLLSCLVIECIVWNSVVKSSVSYCRHTAHINICLCLLIADCSFLASAFPDKIPENWCQIFVVIKHLCYLSMFFWMLCLSIMVLHQMIFMFHQMSKKFCLGLCFSVGYCCPLLIVFITFITYNSGQKDYYYTSEACWLIYGGFLKGSIFAFILPVGTIVVINVFCMLVVIVRLLRPSLEVNTKDEKEVAKGILKAVVLLTPIFGGTWIFGFFVLMFDITKGPIAYLVNYAFTLLNAFQGLFILLTAYFGEKPIRVALLKYFNLKQVQSAASESSKLASTMKTK</sequence>
<dbReference type="PANTHER" id="PTHR45813:SF2">
    <property type="entry name" value="ADHESION G-PROTEIN COUPLED RECEPTOR F3"/>
    <property type="match status" value="1"/>
</dbReference>
<keyword evidence="6" id="KW-1015">Disulfide bond</keyword>
<dbReference type="GO" id="GO:0007166">
    <property type="term" value="P:cell surface receptor signaling pathway"/>
    <property type="evidence" value="ECO:0007669"/>
    <property type="project" value="InterPro"/>
</dbReference>
<dbReference type="Pfam" id="PF01825">
    <property type="entry name" value="GPS"/>
    <property type="match status" value="1"/>
</dbReference>
<dbReference type="PANTHER" id="PTHR45813">
    <property type="entry name" value="IG-LIKE DOMAIN-CONTAINING PROTEIN"/>
    <property type="match status" value="1"/>
</dbReference>
<evidence type="ECO:0000259" key="10">
    <source>
        <dbReference type="PROSITE" id="PS50024"/>
    </source>
</evidence>
<feature type="transmembrane region" description="Helical" evidence="8">
    <location>
        <begin position="981"/>
        <end position="1008"/>
    </location>
</feature>
<feature type="domain" description="Ig-like" evidence="13">
    <location>
        <begin position="218"/>
        <end position="312"/>
    </location>
</feature>
<feature type="transmembrane region" description="Helical" evidence="8">
    <location>
        <begin position="828"/>
        <end position="850"/>
    </location>
</feature>
<keyword evidence="3 8" id="KW-0812">Transmembrane</keyword>
<dbReference type="SUPFAM" id="SSF82671">
    <property type="entry name" value="SEA domain"/>
    <property type="match status" value="1"/>
</dbReference>